<feature type="binding site" evidence="12">
    <location>
        <position position="232"/>
    </location>
    <ligand>
        <name>ATP</name>
        <dbReference type="ChEBI" id="CHEBI:30616"/>
    </ligand>
</feature>
<feature type="binding site" evidence="12">
    <location>
        <begin position="112"/>
        <end position="114"/>
    </location>
    <ligand>
        <name>ATP</name>
        <dbReference type="ChEBI" id="CHEBI:30616"/>
    </ligand>
</feature>
<dbReference type="SUPFAM" id="SSF55003">
    <property type="entry name" value="PAP/Archaeal CCA-adding enzyme, C-terminal domain"/>
    <property type="match status" value="1"/>
</dbReference>
<evidence type="ECO:0000256" key="7">
    <source>
        <dbReference type="ARBA" id="ARBA00022741"/>
    </source>
</evidence>
<proteinExistence type="inferred from homology"/>
<evidence type="ECO:0000256" key="2">
    <source>
        <dbReference type="ARBA" id="ARBA00004123"/>
    </source>
</evidence>
<comment type="cofactor">
    <cofactor evidence="13">
        <name>Mg(2+)</name>
        <dbReference type="ChEBI" id="CHEBI:18420"/>
    </cofactor>
    <text evidence="13">Binds 2 magnesium ions. Also active with manganese.</text>
</comment>
<feature type="binding site" evidence="13">
    <location>
        <position position="114"/>
    </location>
    <ligand>
        <name>Mg(2+)</name>
        <dbReference type="ChEBI" id="CHEBI:18420"/>
        <label>2</label>
        <note>catalytic</note>
    </ligand>
</feature>
<dbReference type="SUPFAM" id="SSF81301">
    <property type="entry name" value="Nucleotidyltransferase"/>
    <property type="match status" value="1"/>
</dbReference>
<dbReference type="RefSeq" id="XP_021858250.2">
    <property type="nucleotide sequence ID" value="XM_022002558.2"/>
</dbReference>
<keyword evidence="4 11" id="KW-0507">mRNA processing</keyword>
<dbReference type="PANTHER" id="PTHR10682">
    <property type="entry name" value="POLY A POLYMERASE"/>
    <property type="match status" value="1"/>
</dbReference>
<feature type="binding site" evidence="12">
    <location>
        <position position="167"/>
    </location>
    <ligand>
        <name>ATP</name>
        <dbReference type="ChEBI" id="CHEBI:30616"/>
    </ligand>
</feature>
<dbReference type="GO" id="GO:0006397">
    <property type="term" value="P:mRNA processing"/>
    <property type="evidence" value="ECO:0007669"/>
    <property type="project" value="UniProtKB-KW"/>
</dbReference>
<comment type="similarity">
    <text evidence="3 11">Belongs to the poly(A) polymerase family.</text>
</comment>
<evidence type="ECO:0000256" key="14">
    <source>
        <dbReference type="SAM" id="Phobius"/>
    </source>
</evidence>
<comment type="cofactor">
    <cofactor evidence="1">
        <name>Mn(2+)</name>
        <dbReference type="ChEBI" id="CHEBI:29035"/>
    </cofactor>
</comment>
<keyword evidence="9 13" id="KW-0460">Magnesium</keyword>
<dbReference type="PANTHER" id="PTHR10682:SF33">
    <property type="entry name" value="NUCLEAR POLY(A) POLYMERASE 3"/>
    <property type="match status" value="1"/>
</dbReference>
<evidence type="ECO:0000256" key="4">
    <source>
        <dbReference type="ARBA" id="ARBA00022664"/>
    </source>
</evidence>
<gene>
    <name evidence="18" type="primary">LOC110797443</name>
</gene>
<dbReference type="Gene3D" id="1.10.1410.10">
    <property type="match status" value="1"/>
</dbReference>
<dbReference type="InterPro" id="IPR014492">
    <property type="entry name" value="PolyA_polymerase"/>
</dbReference>
<evidence type="ECO:0000313" key="17">
    <source>
        <dbReference type="Proteomes" id="UP000813463"/>
    </source>
</evidence>
<dbReference type="GO" id="GO:0005634">
    <property type="term" value="C:nucleus"/>
    <property type="evidence" value="ECO:0000318"/>
    <property type="project" value="GO_Central"/>
</dbReference>
<dbReference type="GO" id="GO:0005524">
    <property type="term" value="F:ATP binding"/>
    <property type="evidence" value="ECO:0007669"/>
    <property type="project" value="UniProtKB-UniRule"/>
</dbReference>
<name>A0A9R0K4K0_SPIOL</name>
<evidence type="ECO:0000256" key="11">
    <source>
        <dbReference type="PIRNR" id="PIRNR018425"/>
    </source>
</evidence>
<dbReference type="Proteomes" id="UP000813463">
    <property type="component" value="Chromosome 3"/>
</dbReference>
<keyword evidence="17" id="KW-1185">Reference proteome</keyword>
<evidence type="ECO:0000256" key="8">
    <source>
        <dbReference type="ARBA" id="ARBA00022840"/>
    </source>
</evidence>
<reference evidence="17" key="1">
    <citation type="journal article" date="2021" name="Nat. Commun.">
        <title>Genomic analyses provide insights into spinach domestication and the genetic basis of agronomic traits.</title>
        <authorList>
            <person name="Cai X."/>
            <person name="Sun X."/>
            <person name="Xu C."/>
            <person name="Sun H."/>
            <person name="Wang X."/>
            <person name="Ge C."/>
            <person name="Zhang Z."/>
            <person name="Wang Q."/>
            <person name="Fei Z."/>
            <person name="Jiao C."/>
            <person name="Wang Q."/>
        </authorList>
    </citation>
    <scope>NUCLEOTIDE SEQUENCE [LARGE SCALE GENOMIC DNA]</scope>
    <source>
        <strain evidence="17">cv. Varoflay</strain>
    </source>
</reference>
<dbReference type="EC" id="2.7.7.19" evidence="11"/>
<organism evidence="17 18">
    <name type="scientific">Spinacia oleracea</name>
    <name type="common">Spinach</name>
    <dbReference type="NCBI Taxonomy" id="3562"/>
    <lineage>
        <taxon>Eukaryota</taxon>
        <taxon>Viridiplantae</taxon>
        <taxon>Streptophyta</taxon>
        <taxon>Embryophyta</taxon>
        <taxon>Tracheophyta</taxon>
        <taxon>Spermatophyta</taxon>
        <taxon>Magnoliopsida</taxon>
        <taxon>eudicotyledons</taxon>
        <taxon>Gunneridae</taxon>
        <taxon>Pentapetalae</taxon>
        <taxon>Caryophyllales</taxon>
        <taxon>Chenopodiaceae</taxon>
        <taxon>Chenopodioideae</taxon>
        <taxon>Anserineae</taxon>
        <taxon>Spinacia</taxon>
    </lineage>
</organism>
<dbReference type="GO" id="GO:0046872">
    <property type="term" value="F:metal ion binding"/>
    <property type="evidence" value="ECO:0007669"/>
    <property type="project" value="UniProtKB-KW"/>
</dbReference>
<evidence type="ECO:0000256" key="1">
    <source>
        <dbReference type="ARBA" id="ARBA00001936"/>
    </source>
</evidence>
<dbReference type="InterPro" id="IPR043519">
    <property type="entry name" value="NT_sf"/>
</dbReference>
<keyword evidence="10 11" id="KW-0539">Nucleus</keyword>
<dbReference type="GO" id="GO:0031123">
    <property type="term" value="P:RNA 3'-end processing"/>
    <property type="evidence" value="ECO:0007669"/>
    <property type="project" value="InterPro"/>
</dbReference>
<dbReference type="Pfam" id="PF04928">
    <property type="entry name" value="PAP_central"/>
    <property type="match status" value="1"/>
</dbReference>
<feature type="binding site" evidence="12">
    <location>
        <position position="223"/>
    </location>
    <ligand>
        <name>ATP</name>
        <dbReference type="ChEBI" id="CHEBI:30616"/>
    </ligand>
</feature>
<dbReference type="InterPro" id="IPR007012">
    <property type="entry name" value="PolA_pol_cen_dom"/>
</dbReference>
<dbReference type="Gene3D" id="3.30.70.590">
    <property type="entry name" value="Poly(A) polymerase predicted RNA binding domain"/>
    <property type="match status" value="1"/>
</dbReference>
<feature type="transmembrane region" description="Helical" evidence="14">
    <location>
        <begin position="230"/>
        <end position="251"/>
    </location>
</feature>
<dbReference type="Gene3D" id="3.30.460.10">
    <property type="entry name" value="Beta Polymerase, domain 2"/>
    <property type="match status" value="1"/>
</dbReference>
<evidence type="ECO:0000256" key="5">
    <source>
        <dbReference type="ARBA" id="ARBA00022679"/>
    </source>
</evidence>
<keyword evidence="7 11" id="KW-0547">Nucleotide-binding</keyword>
<dbReference type="Pfam" id="PF20750">
    <property type="entry name" value="PAP_NTPase"/>
    <property type="match status" value="1"/>
</dbReference>
<dbReference type="GO" id="GO:0003723">
    <property type="term" value="F:RNA binding"/>
    <property type="evidence" value="ECO:0007669"/>
    <property type="project" value="UniProtKB-UniRule"/>
</dbReference>
<sequence>MANAYNQRGGRVAVTNSDEVVGCVPLPYFLVRTDFLLSISLLQFMANEGLVPSPDETLKRRSIVLRLEKIVQDWITKVAWQRKRPENGISNASAGVIIYGSYGLGVHNSESDIDALCFGPFFATMEEDFFIGLHNVLKSTSGVSKIHCVKDAKVPLMRFIFEGIAVDMPYARLPENVDMLSPMLPTSIDETTLKILSGVRVNKRILQLVPHLENFQSLLRCVKFWAKQRGVYGHLFGFLGGIHLAILSAFICQTSPDFCLSALVLKFFNTFANWPWPIPVVLQGNTIQVVRDVIEKGWMPIRMPCSPSECCQSNVTRSTFTRIMNEFLRGHKLTMGILQPDFEWVNLFEPYSNMYRQLYSRFLKIDLLACAKDNLGDWIGRVKSRFPSLILKLEEMNVLCDPNPTEYVDQHSGNVDSKKSVVFYWGLGTDRPMDINVTSLEKDFRSNLSSGYRGMPGKMKLSIVPASELPNIVQLPKTKRMEACWRVPEHDQYRMPNSFTG</sequence>
<dbReference type="GeneID" id="110797443"/>
<accession>A0A9R0K4K0</accession>
<protein>
    <recommendedName>
        <fullName evidence="11">Poly(A) polymerase</fullName>
        <ecNumber evidence="11">2.7.7.19</ecNumber>
    </recommendedName>
</protein>
<evidence type="ECO:0000313" key="18">
    <source>
        <dbReference type="RefSeq" id="XP_021858250.2"/>
    </source>
</evidence>
<feature type="domain" description="Poly(A) polymerase nucleotidyltransferase" evidence="16">
    <location>
        <begin position="34"/>
        <end position="209"/>
    </location>
</feature>
<keyword evidence="14" id="KW-0812">Transmembrane</keyword>
<dbReference type="SUPFAM" id="SSF81631">
    <property type="entry name" value="PAP/OAS1 substrate-binding domain"/>
    <property type="match status" value="1"/>
</dbReference>
<dbReference type="InterPro" id="IPR048840">
    <property type="entry name" value="PolA_pol_NTPase"/>
</dbReference>
<dbReference type="KEGG" id="soe:110797443"/>
<dbReference type="GO" id="GO:1990817">
    <property type="term" value="F:poly(A) RNA polymerase activity"/>
    <property type="evidence" value="ECO:0000318"/>
    <property type="project" value="GO_Central"/>
</dbReference>
<evidence type="ECO:0000256" key="10">
    <source>
        <dbReference type="ARBA" id="ARBA00023242"/>
    </source>
</evidence>
<evidence type="ECO:0000256" key="12">
    <source>
        <dbReference type="PIRSR" id="PIRSR018425-1"/>
    </source>
</evidence>
<evidence type="ECO:0000259" key="16">
    <source>
        <dbReference type="Pfam" id="PF20750"/>
    </source>
</evidence>
<feature type="binding site" evidence="13">
    <location>
        <position position="114"/>
    </location>
    <ligand>
        <name>Mg(2+)</name>
        <dbReference type="ChEBI" id="CHEBI:18420"/>
        <label>1</label>
        <note>catalytic</note>
    </ligand>
</feature>
<keyword evidence="5 11" id="KW-0808">Transferase</keyword>
<evidence type="ECO:0000256" key="13">
    <source>
        <dbReference type="PIRSR" id="PIRSR018425-2"/>
    </source>
</evidence>
<evidence type="ECO:0000256" key="3">
    <source>
        <dbReference type="ARBA" id="ARBA00010912"/>
    </source>
</evidence>
<feature type="binding site" evidence="13">
    <location>
        <position position="112"/>
    </location>
    <ligand>
        <name>Mg(2+)</name>
        <dbReference type="ChEBI" id="CHEBI:18420"/>
        <label>2</label>
        <note>catalytic</note>
    </ligand>
</feature>
<reference evidence="18" key="2">
    <citation type="submission" date="2025-08" db="UniProtKB">
        <authorList>
            <consortium name="RefSeq"/>
        </authorList>
    </citation>
    <scope>IDENTIFICATION</scope>
    <source>
        <tissue evidence="18">Leaf</tissue>
    </source>
</reference>
<comment type="subcellular location">
    <subcellularLocation>
        <location evidence="2 11">Nucleus</location>
    </subcellularLocation>
</comment>
<keyword evidence="8 11" id="KW-0067">ATP-binding</keyword>
<dbReference type="AlphaFoldDB" id="A0A9R0K4K0"/>
<keyword evidence="14" id="KW-1133">Transmembrane helix</keyword>
<dbReference type="CDD" id="cd05402">
    <property type="entry name" value="NT_PAP_TUTase"/>
    <property type="match status" value="1"/>
</dbReference>
<dbReference type="InterPro" id="IPR011068">
    <property type="entry name" value="NuclTrfase_I-like_C"/>
</dbReference>
<feature type="binding site" evidence="13">
    <location>
        <position position="112"/>
    </location>
    <ligand>
        <name>Mg(2+)</name>
        <dbReference type="ChEBI" id="CHEBI:18420"/>
        <label>1</label>
        <note>catalytic</note>
    </ligand>
</feature>
<feature type="domain" description="Poly(A) polymerase central" evidence="15">
    <location>
        <begin position="214"/>
        <end position="349"/>
    </location>
</feature>
<dbReference type="PIRSF" id="PIRSF018425">
    <property type="entry name" value="PolyA_polymerase"/>
    <property type="match status" value="1"/>
</dbReference>
<evidence type="ECO:0000256" key="9">
    <source>
        <dbReference type="ARBA" id="ARBA00022842"/>
    </source>
</evidence>
<keyword evidence="14" id="KW-0472">Membrane</keyword>
<comment type="function">
    <text evidence="11">Polymerase that creates the 3'-poly(A) tail of mRNA's.</text>
</comment>
<feature type="binding site" evidence="13">
    <location>
        <position position="167"/>
    </location>
    <ligand>
        <name>Mg(2+)</name>
        <dbReference type="ChEBI" id="CHEBI:18420"/>
        <label>2</label>
        <note>catalytic</note>
    </ligand>
</feature>
<comment type="catalytic activity">
    <reaction evidence="11">
        <text>RNA(n) + ATP = RNA(n)-3'-adenine ribonucleotide + diphosphate</text>
        <dbReference type="Rhea" id="RHEA:11332"/>
        <dbReference type="Rhea" id="RHEA-COMP:14527"/>
        <dbReference type="Rhea" id="RHEA-COMP:17347"/>
        <dbReference type="ChEBI" id="CHEBI:30616"/>
        <dbReference type="ChEBI" id="CHEBI:33019"/>
        <dbReference type="ChEBI" id="CHEBI:140395"/>
        <dbReference type="ChEBI" id="CHEBI:173115"/>
        <dbReference type="EC" id="2.7.7.19"/>
    </reaction>
</comment>
<evidence type="ECO:0000256" key="6">
    <source>
        <dbReference type="ARBA" id="ARBA00022723"/>
    </source>
</evidence>
<keyword evidence="6 13" id="KW-0479">Metal-binding</keyword>
<evidence type="ECO:0000259" key="15">
    <source>
        <dbReference type="Pfam" id="PF04928"/>
    </source>
</evidence>